<keyword evidence="5" id="KW-0964">Secreted</keyword>
<dbReference type="Proteomes" id="UP000826195">
    <property type="component" value="Unassembled WGS sequence"/>
</dbReference>
<comment type="caution">
    <text evidence="12">The sequence shown here is derived from an EMBL/GenBank/DDBJ whole genome shotgun (WGS) entry which is preliminary data.</text>
</comment>
<organism evidence="12 13">
    <name type="scientific">Cotesia glomerata</name>
    <name type="common">Lepidopteran parasitic wasp</name>
    <name type="synonym">Apanteles glomeratus</name>
    <dbReference type="NCBI Taxonomy" id="32391"/>
    <lineage>
        <taxon>Eukaryota</taxon>
        <taxon>Metazoa</taxon>
        <taxon>Ecdysozoa</taxon>
        <taxon>Arthropoda</taxon>
        <taxon>Hexapoda</taxon>
        <taxon>Insecta</taxon>
        <taxon>Pterygota</taxon>
        <taxon>Neoptera</taxon>
        <taxon>Endopterygota</taxon>
        <taxon>Hymenoptera</taxon>
        <taxon>Apocrita</taxon>
        <taxon>Ichneumonoidea</taxon>
        <taxon>Braconidae</taxon>
        <taxon>Microgastrinae</taxon>
        <taxon>Cotesia</taxon>
    </lineage>
</organism>
<evidence type="ECO:0000256" key="10">
    <source>
        <dbReference type="PIRNR" id="PIRNR036893"/>
    </source>
</evidence>
<dbReference type="AlphaFoldDB" id="A0AAV7J8F3"/>
<dbReference type="CDD" id="cd19437">
    <property type="entry name" value="lipocalin_apoD-like"/>
    <property type="match status" value="1"/>
</dbReference>
<dbReference type="PIRSF" id="PIRSF036893">
    <property type="entry name" value="Lipocalin_ApoD"/>
    <property type="match status" value="1"/>
</dbReference>
<accession>A0AAV7J8F3</accession>
<evidence type="ECO:0000256" key="1">
    <source>
        <dbReference type="ARBA" id="ARBA00004613"/>
    </source>
</evidence>
<dbReference type="InterPro" id="IPR003057">
    <property type="entry name" value="Invtbrt_color"/>
</dbReference>
<keyword evidence="6 10" id="KW-0732">Signal</keyword>
<evidence type="ECO:0000256" key="5">
    <source>
        <dbReference type="ARBA" id="ARBA00022525"/>
    </source>
</evidence>
<comment type="subcellular location">
    <subcellularLocation>
        <location evidence="1">Secreted</location>
    </subcellularLocation>
</comment>
<keyword evidence="13" id="KW-1185">Reference proteome</keyword>
<dbReference type="InterPro" id="IPR022271">
    <property type="entry name" value="Lipocalin_ApoD"/>
</dbReference>
<dbReference type="GO" id="GO:0000302">
    <property type="term" value="P:response to reactive oxygen species"/>
    <property type="evidence" value="ECO:0007669"/>
    <property type="project" value="TreeGrafter"/>
</dbReference>
<dbReference type="GO" id="GO:0031409">
    <property type="term" value="F:pigment binding"/>
    <property type="evidence" value="ECO:0007669"/>
    <property type="project" value="InterPro"/>
</dbReference>
<evidence type="ECO:0000259" key="11">
    <source>
        <dbReference type="Pfam" id="PF08212"/>
    </source>
</evidence>
<dbReference type="PANTHER" id="PTHR10612">
    <property type="entry name" value="APOLIPOPROTEIN D"/>
    <property type="match status" value="1"/>
</dbReference>
<keyword evidence="4" id="KW-0813">Transport</keyword>
<evidence type="ECO:0000256" key="6">
    <source>
        <dbReference type="ARBA" id="ARBA00022729"/>
    </source>
</evidence>
<feature type="chain" id="PRO_5043115714" description="Apolipoprotein D" evidence="10">
    <location>
        <begin position="20"/>
        <end position="194"/>
    </location>
</feature>
<dbReference type="GO" id="GO:0005737">
    <property type="term" value="C:cytoplasm"/>
    <property type="evidence" value="ECO:0007669"/>
    <property type="project" value="TreeGrafter"/>
</dbReference>
<evidence type="ECO:0000256" key="3">
    <source>
        <dbReference type="ARBA" id="ARBA00019890"/>
    </source>
</evidence>
<evidence type="ECO:0000256" key="8">
    <source>
        <dbReference type="ARBA" id="ARBA00023157"/>
    </source>
</evidence>
<keyword evidence="9" id="KW-0325">Glycoprotein</keyword>
<sequence length="194" mass="21442">MKTLFVLTFTSVVINGALAQSLNLGPCPKVKTVENLDIEKYSGLWYEYERSFPMIFELGGRCVTANYSGNSDGTVKVVNSQISSITGSESSITGTARINDEACNNTTCGKLIVTFPMPVIGEVDGTYWVLETDYTTYSVVWSCTDSKAVHTSFAWVLTRDRNPSEAVVKQATSLYENNNPEYIFMTKTDQENCS</sequence>
<dbReference type="GO" id="GO:0005576">
    <property type="term" value="C:extracellular region"/>
    <property type="evidence" value="ECO:0007669"/>
    <property type="project" value="UniProtKB-SubCell"/>
</dbReference>
<dbReference type="Pfam" id="PF08212">
    <property type="entry name" value="Lipocalin_2"/>
    <property type="match status" value="1"/>
</dbReference>
<dbReference type="PRINTS" id="PR01273">
    <property type="entry name" value="INVTBRTCOLOR"/>
</dbReference>
<gene>
    <name evidence="12" type="ORF">KQX54_008421</name>
</gene>
<dbReference type="SUPFAM" id="SSF50814">
    <property type="entry name" value="Lipocalins"/>
    <property type="match status" value="1"/>
</dbReference>
<evidence type="ECO:0000256" key="2">
    <source>
        <dbReference type="ARBA" id="ARBA00006889"/>
    </source>
</evidence>
<dbReference type="EMBL" id="JAHXZJ010000001">
    <property type="protein sequence ID" value="KAH0567324.1"/>
    <property type="molecule type" value="Genomic_DNA"/>
</dbReference>
<keyword evidence="7" id="KW-0446">Lipid-binding</keyword>
<proteinExistence type="inferred from homology"/>
<dbReference type="PANTHER" id="PTHR10612:SF34">
    <property type="entry name" value="APOLIPOPROTEIN D"/>
    <property type="match status" value="1"/>
</dbReference>
<dbReference type="InterPro" id="IPR000566">
    <property type="entry name" value="Lipocln_cytosolic_FA-bd_dom"/>
</dbReference>
<evidence type="ECO:0000256" key="7">
    <source>
        <dbReference type="ARBA" id="ARBA00023121"/>
    </source>
</evidence>
<feature type="domain" description="Lipocalin/cytosolic fatty-acid binding" evidence="11">
    <location>
        <begin position="36"/>
        <end position="173"/>
    </location>
</feature>
<reference evidence="12 13" key="1">
    <citation type="journal article" date="2021" name="J. Hered.">
        <title>A chromosome-level genome assembly of the parasitoid wasp, Cotesia glomerata (Hymenoptera: Braconidae).</title>
        <authorList>
            <person name="Pinto B.J."/>
            <person name="Weis J.J."/>
            <person name="Gamble T."/>
            <person name="Ode P.J."/>
            <person name="Paul R."/>
            <person name="Zaspel J.M."/>
        </authorList>
    </citation>
    <scope>NUCLEOTIDE SEQUENCE [LARGE SCALE GENOMIC DNA]</scope>
    <source>
        <strain evidence="12">CgM1</strain>
    </source>
</reference>
<dbReference type="InterPro" id="IPR012674">
    <property type="entry name" value="Calycin"/>
</dbReference>
<evidence type="ECO:0000313" key="13">
    <source>
        <dbReference type="Proteomes" id="UP000826195"/>
    </source>
</evidence>
<feature type="signal peptide" evidence="10">
    <location>
        <begin position="1"/>
        <end position="19"/>
    </location>
</feature>
<dbReference type="Gene3D" id="2.40.128.20">
    <property type="match status" value="1"/>
</dbReference>
<protein>
    <recommendedName>
        <fullName evidence="3">Apolipoprotein D</fullName>
    </recommendedName>
</protein>
<dbReference type="FunFam" id="2.40.128.20:FF:000003">
    <property type="entry name" value="Apolipoprotein D"/>
    <property type="match status" value="1"/>
</dbReference>
<evidence type="ECO:0000313" key="12">
    <source>
        <dbReference type="EMBL" id="KAH0567324.1"/>
    </source>
</evidence>
<name>A0AAV7J8F3_COTGL</name>
<dbReference type="GO" id="GO:0006629">
    <property type="term" value="P:lipid metabolic process"/>
    <property type="evidence" value="ECO:0007669"/>
    <property type="project" value="TreeGrafter"/>
</dbReference>
<evidence type="ECO:0000256" key="4">
    <source>
        <dbReference type="ARBA" id="ARBA00022448"/>
    </source>
</evidence>
<dbReference type="GO" id="GO:0008289">
    <property type="term" value="F:lipid binding"/>
    <property type="evidence" value="ECO:0007669"/>
    <property type="project" value="UniProtKB-KW"/>
</dbReference>
<keyword evidence="8" id="KW-1015">Disulfide bond</keyword>
<evidence type="ECO:0000256" key="9">
    <source>
        <dbReference type="ARBA" id="ARBA00023180"/>
    </source>
</evidence>
<comment type="similarity">
    <text evidence="2 10">Belongs to the calycin superfamily. Lipocalin family.</text>
</comment>